<dbReference type="SUPFAM" id="SSF50978">
    <property type="entry name" value="WD40 repeat-like"/>
    <property type="match status" value="1"/>
</dbReference>
<feature type="compositionally biased region" description="Acidic residues" evidence="6">
    <location>
        <begin position="313"/>
        <end position="333"/>
    </location>
</feature>
<dbReference type="PROSITE" id="PS50294">
    <property type="entry name" value="WD_REPEATS_REGION"/>
    <property type="match status" value="3"/>
</dbReference>
<keyword evidence="2 5" id="KW-0853">WD repeat</keyword>
<feature type="repeat" description="WD" evidence="5">
    <location>
        <begin position="180"/>
        <end position="221"/>
    </location>
</feature>
<dbReference type="GO" id="GO:0034511">
    <property type="term" value="F:U3 snoRNA binding"/>
    <property type="evidence" value="ECO:0007669"/>
    <property type="project" value="InterPro"/>
</dbReference>
<evidence type="ECO:0000256" key="2">
    <source>
        <dbReference type="ARBA" id="ARBA00022574"/>
    </source>
</evidence>
<feature type="region of interest" description="Disordered" evidence="6">
    <location>
        <begin position="1"/>
        <end position="22"/>
    </location>
</feature>
<dbReference type="EMBL" id="GGYP01000349">
    <property type="protein sequence ID" value="MDE45120.1"/>
    <property type="molecule type" value="Transcribed_RNA"/>
</dbReference>
<dbReference type="PROSITE" id="PS50082">
    <property type="entry name" value="WD_REPEATS_2"/>
    <property type="match status" value="4"/>
</dbReference>
<evidence type="ECO:0000256" key="1">
    <source>
        <dbReference type="ARBA" id="ARBA00004123"/>
    </source>
</evidence>
<accession>A0A6G1S5A8</accession>
<reference evidence="7" key="1">
    <citation type="submission" date="2018-10" db="EMBL/GenBank/DDBJ databases">
        <title>Transcriptome assembly of Aceria tosichella (Wheat curl mite) Type 2.</title>
        <authorList>
            <person name="Scully E.D."/>
            <person name="Geib S.M."/>
            <person name="Palmer N.A."/>
            <person name="Gupta A.K."/>
            <person name="Sarath G."/>
            <person name="Tatineni S."/>
        </authorList>
    </citation>
    <scope>NUCLEOTIDE SEQUENCE</scope>
    <source>
        <strain evidence="7">LincolnNE</strain>
    </source>
</reference>
<dbReference type="Pfam" id="PF00400">
    <property type="entry name" value="WD40"/>
    <property type="match status" value="5"/>
</dbReference>
<feature type="compositionally biased region" description="Basic and acidic residues" evidence="6">
    <location>
        <begin position="292"/>
        <end position="305"/>
    </location>
</feature>
<organism evidence="7">
    <name type="scientific">Aceria tosichella</name>
    <name type="common">wheat curl mite</name>
    <dbReference type="NCBI Taxonomy" id="561515"/>
    <lineage>
        <taxon>Eukaryota</taxon>
        <taxon>Metazoa</taxon>
        <taxon>Ecdysozoa</taxon>
        <taxon>Arthropoda</taxon>
        <taxon>Chelicerata</taxon>
        <taxon>Arachnida</taxon>
        <taxon>Acari</taxon>
        <taxon>Acariformes</taxon>
        <taxon>Trombidiformes</taxon>
        <taxon>Prostigmata</taxon>
        <taxon>Eupodina</taxon>
        <taxon>Eriophyoidea</taxon>
        <taxon>Eriophyidae</taxon>
        <taxon>Eriophyinae</taxon>
        <taxon>Aceriini</taxon>
        <taxon>Aceria</taxon>
    </lineage>
</organism>
<dbReference type="InterPro" id="IPR020472">
    <property type="entry name" value="WD40_PAC1"/>
</dbReference>
<dbReference type="InterPro" id="IPR015943">
    <property type="entry name" value="WD40/YVTN_repeat-like_dom_sf"/>
</dbReference>
<keyword evidence="4" id="KW-0539">Nucleus</keyword>
<proteinExistence type="predicted"/>
<evidence type="ECO:0000313" key="7">
    <source>
        <dbReference type="EMBL" id="MDE45120.1"/>
    </source>
</evidence>
<evidence type="ECO:0000256" key="3">
    <source>
        <dbReference type="ARBA" id="ARBA00022737"/>
    </source>
</evidence>
<feature type="compositionally biased region" description="Acidic residues" evidence="6">
    <location>
        <begin position="9"/>
        <end position="22"/>
    </location>
</feature>
<dbReference type="AlphaFoldDB" id="A0A6G1S5A8"/>
<feature type="repeat" description="WD" evidence="5">
    <location>
        <begin position="93"/>
        <end position="125"/>
    </location>
</feature>
<dbReference type="InterPro" id="IPR039241">
    <property type="entry name" value="Rrp9-like"/>
</dbReference>
<feature type="region of interest" description="Disordered" evidence="6">
    <location>
        <begin position="288"/>
        <end position="343"/>
    </location>
</feature>
<feature type="repeat" description="WD" evidence="5">
    <location>
        <begin position="135"/>
        <end position="169"/>
    </location>
</feature>
<dbReference type="GO" id="GO:0032040">
    <property type="term" value="C:small-subunit processome"/>
    <property type="evidence" value="ECO:0007669"/>
    <property type="project" value="TreeGrafter"/>
</dbReference>
<evidence type="ECO:0000256" key="5">
    <source>
        <dbReference type="PROSITE-ProRule" id="PRU00221"/>
    </source>
</evidence>
<name>A0A6G1S5A8_9ACAR</name>
<evidence type="ECO:0000256" key="4">
    <source>
        <dbReference type="ARBA" id="ARBA00023242"/>
    </source>
</evidence>
<evidence type="ECO:0000256" key="6">
    <source>
        <dbReference type="SAM" id="MobiDB-lite"/>
    </source>
</evidence>
<dbReference type="InterPro" id="IPR001680">
    <property type="entry name" value="WD40_rpt"/>
</dbReference>
<dbReference type="SMART" id="SM00320">
    <property type="entry name" value="WD40"/>
    <property type="match status" value="7"/>
</dbReference>
<feature type="repeat" description="WD" evidence="5">
    <location>
        <begin position="35"/>
        <end position="76"/>
    </location>
</feature>
<dbReference type="PANTHER" id="PTHR19865:SF0">
    <property type="entry name" value="U3 SMALL NUCLEOLAR RNA-INTERACTING PROTEIN 2"/>
    <property type="match status" value="1"/>
</dbReference>
<sequence length="432" mass="48655">MQLRQHDDSDVDMYESPDVDQSSDDEIIGAREVKLKNHRLPLTCVCLDSKNKFAFTASKDGSIIKWCLSTKKILNKVNSIKKNEAKKSQKLAERNHVKHINAIAISSDDKFLATGGWDRKVRIWSPTDLKWLHTFTLHRQEITTLAFRRGHHTLYSGSADKSVMLWTLEDDDNRCFVDSLIGHEAPITSMDTSRRERVLTAGGLDQSIRIWKIVEGAQTVFQSKHGSADVSKFIDDKTFVSGGEDGSIILWTTMKRSPLCNVTKAHGIDEKTKLNNWITSLATYQLKQGKKGSHEKPSKRMKLDDDVIAGGESNEDASDKEDKSDEDDDEEEQGEKIDEPHGPEIGQQAEALVASGSCNSKLHIWKLIKNNLVLHKSIDCPGFINDLQFTSDGKKLIAACGTEHRFGRWTVKKGTKNCLRIFELEEEQMSTD</sequence>
<dbReference type="PRINTS" id="PR00320">
    <property type="entry name" value="GPROTEINBRPT"/>
</dbReference>
<keyword evidence="3" id="KW-0677">Repeat</keyword>
<comment type="subcellular location">
    <subcellularLocation>
        <location evidence="1">Nucleus</location>
    </subcellularLocation>
</comment>
<dbReference type="Gene3D" id="2.130.10.10">
    <property type="entry name" value="YVTN repeat-like/Quinoprotein amine dehydrogenase"/>
    <property type="match status" value="2"/>
</dbReference>
<dbReference type="InterPro" id="IPR036322">
    <property type="entry name" value="WD40_repeat_dom_sf"/>
</dbReference>
<protein>
    <submittedName>
        <fullName evidence="7">U3 small nucleolar RNA-interacting protein 2</fullName>
    </submittedName>
</protein>
<gene>
    <name evidence="7" type="primary">Rrp9</name>
    <name evidence="7" type="ORF">g.10619</name>
</gene>
<dbReference type="PANTHER" id="PTHR19865">
    <property type="entry name" value="U3 SMALL NUCLEOLAR RNA INTERACTING PROTEIN 2"/>
    <property type="match status" value="1"/>
</dbReference>